<evidence type="ECO:0000256" key="1">
    <source>
        <dbReference type="ARBA" id="ARBA00022692"/>
    </source>
</evidence>
<feature type="transmembrane region" description="Helical" evidence="4">
    <location>
        <begin position="40"/>
        <end position="63"/>
    </location>
</feature>
<keyword evidence="1 4" id="KW-0812">Transmembrane</keyword>
<keyword evidence="3 4" id="KW-0472">Membrane</keyword>
<dbReference type="GO" id="GO:0005886">
    <property type="term" value="C:plasma membrane"/>
    <property type="evidence" value="ECO:0007669"/>
    <property type="project" value="TreeGrafter"/>
</dbReference>
<comment type="caution">
    <text evidence="5">The sequence shown here is derived from an EMBL/GenBank/DDBJ whole genome shotgun (WGS) entry which is preliminary data.</text>
</comment>
<feature type="transmembrane region" description="Helical" evidence="4">
    <location>
        <begin position="130"/>
        <end position="150"/>
    </location>
</feature>
<feature type="transmembrane region" description="Helical" evidence="4">
    <location>
        <begin position="211"/>
        <end position="230"/>
    </location>
</feature>
<sequence>MSANLTFKQAIIPLLLLFFGHFLIDFMIGIWPVYKTLNHLDLGAAGIITFLAVFLGEGLQLFFGPVGDLGYRKTILMFSFVFGIAPCLYACTENYFVLGMLLFFVCVASGAFHTAASGLLGSLTQDRKGLFITFFAAGGALGLSFSQLVYTKIFEAGSEKTLFLALPLFLILGLILAYLKDSNPAKTQDGKAKFFNLADLKLFFKNKRLRLLYILQVTNQTVVWAFIFLLPDLLRDRGYPEWLTFGGGHLIAILGGAIMMIPSGYLSDKKSPRAVLLSATCIGASLFYCFIFLKHLTLIALIPLIFLMGAFLNLVNPLSISYGLKSFPEKPGLVSAVLMGLVWIIAEGIGQGGGGLLTKLFSEDSAAKALSLIGFLFIPAIASAFLLPRAEPKTLQEPLVM</sequence>
<dbReference type="GO" id="GO:0022857">
    <property type="term" value="F:transmembrane transporter activity"/>
    <property type="evidence" value="ECO:0007669"/>
    <property type="project" value="InterPro"/>
</dbReference>
<dbReference type="Gene3D" id="1.20.1250.20">
    <property type="entry name" value="MFS general substrate transporter like domains"/>
    <property type="match status" value="2"/>
</dbReference>
<dbReference type="OrthoDB" id="20423at2"/>
<dbReference type="InterPro" id="IPR036259">
    <property type="entry name" value="MFS_trans_sf"/>
</dbReference>
<feature type="transmembrane region" description="Helical" evidence="4">
    <location>
        <begin position="332"/>
        <end position="349"/>
    </location>
</feature>
<dbReference type="RefSeq" id="WP_053331929.1">
    <property type="nucleotide sequence ID" value="NZ_CCEJ010000008.1"/>
</dbReference>
<dbReference type="PANTHER" id="PTHR43129:SF1">
    <property type="entry name" value="FOSMIDOMYCIN RESISTANCE PROTEIN"/>
    <property type="match status" value="1"/>
</dbReference>
<feature type="transmembrane region" description="Helical" evidence="4">
    <location>
        <begin position="242"/>
        <end position="262"/>
    </location>
</feature>
<dbReference type="Proteomes" id="UP000031552">
    <property type="component" value="Unassembled WGS sequence"/>
</dbReference>
<evidence type="ECO:0000256" key="2">
    <source>
        <dbReference type="ARBA" id="ARBA00022989"/>
    </source>
</evidence>
<dbReference type="EMBL" id="CCEJ010000008">
    <property type="protein sequence ID" value="CDR34475.1"/>
    <property type="molecule type" value="Genomic_DNA"/>
</dbReference>
<dbReference type="eggNOG" id="COG2814">
    <property type="taxonomic scope" value="Bacteria"/>
</dbReference>
<feature type="transmembrane region" description="Helical" evidence="4">
    <location>
        <begin position="162"/>
        <end position="179"/>
    </location>
</feature>
<feature type="transmembrane region" description="Helical" evidence="4">
    <location>
        <begin position="75"/>
        <end position="96"/>
    </location>
</feature>
<feature type="transmembrane region" description="Helical" evidence="4">
    <location>
        <begin position="12"/>
        <end position="34"/>
    </location>
</feature>
<gene>
    <name evidence="5" type="ORF">CSEC_1662</name>
</gene>
<feature type="transmembrane region" description="Helical" evidence="4">
    <location>
        <begin position="369"/>
        <end position="387"/>
    </location>
</feature>
<dbReference type="AlphaFoldDB" id="A0A090D2A3"/>
<reference evidence="5" key="1">
    <citation type="submission" date="2013-12" db="EMBL/GenBank/DDBJ databases">
        <authorList>
            <person name="Linke B."/>
        </authorList>
    </citation>
    <scope>NUCLEOTIDE SEQUENCE [LARGE SCALE GENOMIC DNA]</scope>
    <source>
        <strain evidence="5">CRIB-18</strain>
    </source>
</reference>
<protein>
    <submittedName>
        <fullName evidence="5">Transporter, MFS family</fullName>
    </submittedName>
</protein>
<keyword evidence="6" id="KW-1185">Reference proteome</keyword>
<keyword evidence="2 4" id="KW-1133">Transmembrane helix</keyword>
<accession>A0A090D2A3</accession>
<dbReference type="PANTHER" id="PTHR43129">
    <property type="entry name" value="FOSMIDOMYCIN RESISTANCE PROTEIN"/>
    <property type="match status" value="1"/>
</dbReference>
<feature type="transmembrane region" description="Helical" evidence="4">
    <location>
        <begin position="102"/>
        <end position="123"/>
    </location>
</feature>
<evidence type="ECO:0000313" key="6">
    <source>
        <dbReference type="Proteomes" id="UP000031552"/>
    </source>
</evidence>
<feature type="transmembrane region" description="Helical" evidence="4">
    <location>
        <begin position="299"/>
        <end position="320"/>
    </location>
</feature>
<reference evidence="5" key="2">
    <citation type="submission" date="2014-09" db="EMBL/GenBank/DDBJ databases">
        <title>Criblamydia sequanensis harbors a mega-plasmid encoding arsenite resistance.</title>
        <authorList>
            <person name="Bertelli C."/>
            <person name="Goesmann A."/>
            <person name="Greub G."/>
        </authorList>
    </citation>
    <scope>NUCLEOTIDE SEQUENCE [LARGE SCALE GENOMIC DNA]</scope>
    <source>
        <strain evidence="5">CRIB-18</strain>
    </source>
</reference>
<dbReference type="STRING" id="1437425.CSEC_1662"/>
<dbReference type="InterPro" id="IPR011701">
    <property type="entry name" value="MFS"/>
</dbReference>
<evidence type="ECO:0000256" key="4">
    <source>
        <dbReference type="SAM" id="Phobius"/>
    </source>
</evidence>
<name>A0A090D2A3_9BACT</name>
<evidence type="ECO:0000313" key="5">
    <source>
        <dbReference type="EMBL" id="CDR34475.1"/>
    </source>
</evidence>
<dbReference type="SUPFAM" id="SSF103473">
    <property type="entry name" value="MFS general substrate transporter"/>
    <property type="match status" value="1"/>
</dbReference>
<feature type="transmembrane region" description="Helical" evidence="4">
    <location>
        <begin position="274"/>
        <end position="293"/>
    </location>
</feature>
<organism evidence="5 6">
    <name type="scientific">Candidatus Criblamydia sequanensis CRIB-18</name>
    <dbReference type="NCBI Taxonomy" id="1437425"/>
    <lineage>
        <taxon>Bacteria</taxon>
        <taxon>Pseudomonadati</taxon>
        <taxon>Chlamydiota</taxon>
        <taxon>Chlamydiia</taxon>
        <taxon>Parachlamydiales</taxon>
        <taxon>Candidatus Criblamydiaceae</taxon>
        <taxon>Candidatus Criblamydia</taxon>
    </lineage>
</organism>
<dbReference type="Pfam" id="PF07690">
    <property type="entry name" value="MFS_1"/>
    <property type="match status" value="1"/>
</dbReference>
<evidence type="ECO:0000256" key="3">
    <source>
        <dbReference type="ARBA" id="ARBA00023136"/>
    </source>
</evidence>
<proteinExistence type="predicted"/>